<dbReference type="Gene3D" id="2.60.40.1090">
    <property type="entry name" value="Fimbrial-type adhesion domain"/>
    <property type="match status" value="1"/>
</dbReference>
<name>A0A345LY35_9GAMM</name>
<feature type="domain" description="Fimbrial-type adhesion" evidence="1">
    <location>
        <begin position="32"/>
        <end position="163"/>
    </location>
</feature>
<sequence>MMSIKTLTKVFVLLLTLQISSVFGFSGFLYIDIKGEVLSKPCSINNGQTIEIDFGDVLTTRVQDEVYKAPIDYTVTCKDGVQPKLNIFIEGISASFDQRLLKTDIDNLAVLFKADTSDFPLKKKLAFNFANPLKLYAVLVKKSGTDLPAKSFTANATLKVVYQ</sequence>
<dbReference type="OrthoDB" id="6564832at2"/>
<comment type="caution">
    <text evidence="2">The sequence shown here is derived from an EMBL/GenBank/DDBJ whole genome shotgun (WGS) entry which is preliminary data.</text>
</comment>
<dbReference type="AlphaFoldDB" id="A0A345LY35"/>
<dbReference type="GO" id="GO:0009289">
    <property type="term" value="C:pilus"/>
    <property type="evidence" value="ECO:0007669"/>
    <property type="project" value="InterPro"/>
</dbReference>
<dbReference type="KEGG" id="prq:CYG50_13900"/>
<protein>
    <submittedName>
        <fullName evidence="2">Fimbrial protein</fullName>
    </submittedName>
</protein>
<dbReference type="EMBL" id="JAGKLY010000008">
    <property type="protein sequence ID" value="MBQ0269824.1"/>
    <property type="molecule type" value="Genomic_DNA"/>
</dbReference>
<dbReference type="RefSeq" id="WP_102140228.1">
    <property type="nucleotide sequence ID" value="NZ_CP031123.2"/>
</dbReference>
<reference evidence="2" key="1">
    <citation type="submission" date="2021-03" db="EMBL/GenBank/DDBJ databases">
        <authorList>
            <person name="Stanton E."/>
        </authorList>
    </citation>
    <scope>NUCLEOTIDE SEQUENCE</scope>
    <source>
        <strain evidence="2">2020EL-00113</strain>
    </source>
</reference>
<evidence type="ECO:0000313" key="2">
    <source>
        <dbReference type="EMBL" id="MBQ0269824.1"/>
    </source>
</evidence>
<dbReference type="InterPro" id="IPR036937">
    <property type="entry name" value="Adhesion_dom_fimbrial_sf"/>
</dbReference>
<evidence type="ECO:0000259" key="1">
    <source>
        <dbReference type="Pfam" id="PF00419"/>
    </source>
</evidence>
<evidence type="ECO:0000313" key="3">
    <source>
        <dbReference type="Proteomes" id="UP000674270"/>
    </source>
</evidence>
<dbReference type="InterPro" id="IPR000259">
    <property type="entry name" value="Adhesion_dom_fimbrial"/>
</dbReference>
<dbReference type="InterPro" id="IPR008966">
    <property type="entry name" value="Adhesion_dom_sf"/>
</dbReference>
<accession>A0A345LY35</accession>
<dbReference type="Pfam" id="PF00419">
    <property type="entry name" value="Fimbrial"/>
    <property type="match status" value="1"/>
</dbReference>
<proteinExistence type="predicted"/>
<organism evidence="2 3">
    <name type="scientific">Providencia huaxiensis</name>
    <dbReference type="NCBI Taxonomy" id="2027290"/>
    <lineage>
        <taxon>Bacteria</taxon>
        <taxon>Pseudomonadati</taxon>
        <taxon>Pseudomonadota</taxon>
        <taxon>Gammaproteobacteria</taxon>
        <taxon>Enterobacterales</taxon>
        <taxon>Morganellaceae</taxon>
        <taxon>Providencia</taxon>
    </lineage>
</organism>
<gene>
    <name evidence="2" type="ORF">J7T18_16105</name>
</gene>
<dbReference type="GO" id="GO:0007155">
    <property type="term" value="P:cell adhesion"/>
    <property type="evidence" value="ECO:0007669"/>
    <property type="project" value="InterPro"/>
</dbReference>
<dbReference type="Proteomes" id="UP000674270">
    <property type="component" value="Unassembled WGS sequence"/>
</dbReference>
<dbReference type="SUPFAM" id="SSF49401">
    <property type="entry name" value="Bacterial adhesins"/>
    <property type="match status" value="1"/>
</dbReference>